<dbReference type="AlphaFoldDB" id="A0A5B7JIQ5"/>
<sequence length="59" mass="6302">MISLLGRPHQRFPSAAFCLTTPPPVFLIASTTATAASDTLTPPAPACYSLVRDTRLIMN</sequence>
<protein>
    <submittedName>
        <fullName evidence="1">Uncharacterized protein</fullName>
    </submittedName>
</protein>
<comment type="caution">
    <text evidence="1">The sequence shown here is derived from an EMBL/GenBank/DDBJ whole genome shotgun (WGS) entry which is preliminary data.</text>
</comment>
<keyword evidence="2" id="KW-1185">Reference proteome</keyword>
<accession>A0A5B7JIQ5</accession>
<name>A0A5B7JIQ5_PORTR</name>
<organism evidence="1 2">
    <name type="scientific">Portunus trituberculatus</name>
    <name type="common">Swimming crab</name>
    <name type="synonym">Neptunus trituberculatus</name>
    <dbReference type="NCBI Taxonomy" id="210409"/>
    <lineage>
        <taxon>Eukaryota</taxon>
        <taxon>Metazoa</taxon>
        <taxon>Ecdysozoa</taxon>
        <taxon>Arthropoda</taxon>
        <taxon>Crustacea</taxon>
        <taxon>Multicrustacea</taxon>
        <taxon>Malacostraca</taxon>
        <taxon>Eumalacostraca</taxon>
        <taxon>Eucarida</taxon>
        <taxon>Decapoda</taxon>
        <taxon>Pleocyemata</taxon>
        <taxon>Brachyura</taxon>
        <taxon>Eubrachyura</taxon>
        <taxon>Portunoidea</taxon>
        <taxon>Portunidae</taxon>
        <taxon>Portuninae</taxon>
        <taxon>Portunus</taxon>
    </lineage>
</organism>
<evidence type="ECO:0000313" key="2">
    <source>
        <dbReference type="Proteomes" id="UP000324222"/>
    </source>
</evidence>
<dbReference type="Proteomes" id="UP000324222">
    <property type="component" value="Unassembled WGS sequence"/>
</dbReference>
<evidence type="ECO:0000313" key="1">
    <source>
        <dbReference type="EMBL" id="MPC97991.1"/>
    </source>
</evidence>
<reference evidence="1 2" key="1">
    <citation type="submission" date="2019-05" db="EMBL/GenBank/DDBJ databases">
        <title>Another draft genome of Portunus trituberculatus and its Hox gene families provides insights of decapod evolution.</title>
        <authorList>
            <person name="Jeong J.-H."/>
            <person name="Song I."/>
            <person name="Kim S."/>
            <person name="Choi T."/>
            <person name="Kim D."/>
            <person name="Ryu S."/>
            <person name="Kim W."/>
        </authorList>
    </citation>
    <scope>NUCLEOTIDE SEQUENCE [LARGE SCALE GENOMIC DNA]</scope>
    <source>
        <tissue evidence="1">Muscle</tissue>
    </source>
</reference>
<proteinExistence type="predicted"/>
<gene>
    <name evidence="1" type="ORF">E2C01_093340</name>
</gene>
<dbReference type="EMBL" id="VSRR010112286">
    <property type="protein sequence ID" value="MPC97991.1"/>
    <property type="molecule type" value="Genomic_DNA"/>
</dbReference>